<reference evidence="3" key="1">
    <citation type="submission" date="2022-03" db="EMBL/GenBank/DDBJ databases">
        <title>A functionally conserved STORR gene fusion in Papaver species that diverged 16.8 million years ago.</title>
        <authorList>
            <person name="Catania T."/>
        </authorList>
    </citation>
    <scope>NUCLEOTIDE SEQUENCE</scope>
    <source>
        <strain evidence="3">S-191538</strain>
    </source>
</reference>
<sequence>MRKDCVYFNTPAMIAPPAIENIHSCEDWLPRRVMSASRVAGIIHTLENWDSHECGSDSIMLENVEKVWAASLLHGFRPSIASV</sequence>
<dbReference type="EMBL" id="JAJJMA010290657">
    <property type="protein sequence ID" value="MCL7047218.1"/>
    <property type="molecule type" value="Genomic_DNA"/>
</dbReference>
<evidence type="ECO:0000313" key="3">
    <source>
        <dbReference type="EMBL" id="MCL7047218.1"/>
    </source>
</evidence>
<evidence type="ECO:0000259" key="2">
    <source>
        <dbReference type="Pfam" id="PF12076"/>
    </source>
</evidence>
<name>A0AA42B0R1_PAPNU</name>
<dbReference type="InterPro" id="IPR021940">
    <property type="entry name" value="CER1-like_C"/>
</dbReference>
<evidence type="ECO:0000256" key="1">
    <source>
        <dbReference type="ARBA" id="ARBA00004141"/>
    </source>
</evidence>
<dbReference type="GO" id="GO:0016020">
    <property type="term" value="C:membrane"/>
    <property type="evidence" value="ECO:0007669"/>
    <property type="project" value="UniProtKB-SubCell"/>
</dbReference>
<protein>
    <recommendedName>
        <fullName evidence="2">Very-long-chain aldehyde decarbonylase CER1-like C-terminal domain-containing protein</fullName>
    </recommendedName>
</protein>
<comment type="caution">
    <text evidence="3">The sequence shown here is derived from an EMBL/GenBank/DDBJ whole genome shotgun (WGS) entry which is preliminary data.</text>
</comment>
<evidence type="ECO:0000313" key="4">
    <source>
        <dbReference type="Proteomes" id="UP001177140"/>
    </source>
</evidence>
<comment type="subcellular location">
    <subcellularLocation>
        <location evidence="1">Membrane</location>
        <topology evidence="1">Multi-pass membrane protein</topology>
    </subcellularLocation>
</comment>
<dbReference type="Pfam" id="PF12076">
    <property type="entry name" value="CER1-like_C"/>
    <property type="match status" value="1"/>
</dbReference>
<dbReference type="Proteomes" id="UP001177140">
    <property type="component" value="Unassembled WGS sequence"/>
</dbReference>
<organism evidence="3 4">
    <name type="scientific">Papaver nudicaule</name>
    <name type="common">Iceland poppy</name>
    <dbReference type="NCBI Taxonomy" id="74823"/>
    <lineage>
        <taxon>Eukaryota</taxon>
        <taxon>Viridiplantae</taxon>
        <taxon>Streptophyta</taxon>
        <taxon>Embryophyta</taxon>
        <taxon>Tracheophyta</taxon>
        <taxon>Spermatophyta</taxon>
        <taxon>Magnoliopsida</taxon>
        <taxon>Ranunculales</taxon>
        <taxon>Papaveraceae</taxon>
        <taxon>Papaveroideae</taxon>
        <taxon>Papaver</taxon>
    </lineage>
</organism>
<feature type="domain" description="Very-long-chain aldehyde decarbonylase CER1-like C-terminal" evidence="2">
    <location>
        <begin position="1"/>
        <end position="78"/>
    </location>
</feature>
<dbReference type="AlphaFoldDB" id="A0AA42B0R1"/>
<proteinExistence type="predicted"/>
<accession>A0AA42B0R1</accession>
<gene>
    <name evidence="3" type="ORF">MKW94_000933</name>
</gene>
<keyword evidence="4" id="KW-1185">Reference proteome</keyword>